<feature type="domain" description="DUF6973" evidence="2">
    <location>
        <begin position="11"/>
        <end position="129"/>
    </location>
</feature>
<dbReference type="Pfam" id="PF22322">
    <property type="entry name" value="DUF6973"/>
    <property type="match status" value="1"/>
</dbReference>
<dbReference type="InterPro" id="IPR054246">
    <property type="entry name" value="DUF6973"/>
</dbReference>
<protein>
    <recommendedName>
        <fullName evidence="2">DUF6973 domain-containing protein</fullName>
    </recommendedName>
</protein>
<keyword evidence="4" id="KW-1185">Reference proteome</keyword>
<dbReference type="EMBL" id="JBEWYP010000002">
    <property type="protein sequence ID" value="MET7028877.1"/>
    <property type="molecule type" value="Genomic_DNA"/>
</dbReference>
<comment type="caution">
    <text evidence="3">The sequence shown here is derived from an EMBL/GenBank/DDBJ whole genome shotgun (WGS) entry which is preliminary data.</text>
</comment>
<keyword evidence="1" id="KW-0732">Signal</keyword>
<proteinExistence type="predicted"/>
<feature type="signal peptide" evidence="1">
    <location>
        <begin position="1"/>
        <end position="20"/>
    </location>
</feature>
<feature type="chain" id="PRO_5047065303" description="DUF6973 domain-containing protein" evidence="1">
    <location>
        <begin position="21"/>
        <end position="153"/>
    </location>
</feature>
<name>A0ABV2TVE8_9FLAO</name>
<evidence type="ECO:0000259" key="2">
    <source>
        <dbReference type="Pfam" id="PF22322"/>
    </source>
</evidence>
<gene>
    <name evidence="3" type="ORF">ABXZ32_05700</name>
</gene>
<evidence type="ECO:0000313" key="3">
    <source>
        <dbReference type="EMBL" id="MET7028877.1"/>
    </source>
</evidence>
<dbReference type="Proteomes" id="UP001549773">
    <property type="component" value="Unassembled WGS sequence"/>
</dbReference>
<evidence type="ECO:0000256" key="1">
    <source>
        <dbReference type="SAM" id="SignalP"/>
    </source>
</evidence>
<organism evidence="3 4">
    <name type="scientific">Sediminicola luteus</name>
    <dbReference type="NCBI Taxonomy" id="319238"/>
    <lineage>
        <taxon>Bacteria</taxon>
        <taxon>Pseudomonadati</taxon>
        <taxon>Bacteroidota</taxon>
        <taxon>Flavobacteriia</taxon>
        <taxon>Flavobacteriales</taxon>
        <taxon>Flavobacteriaceae</taxon>
        <taxon>Sediminicola</taxon>
    </lineage>
</organism>
<reference evidence="3 4" key="1">
    <citation type="submission" date="2024-07" db="EMBL/GenBank/DDBJ databases">
        <title>The genome sequence of type strain Sediminicola luteus GDMCC 1.2596T.</title>
        <authorList>
            <person name="Liu Y."/>
        </authorList>
    </citation>
    <scope>NUCLEOTIDE SEQUENCE [LARGE SCALE GENOMIC DNA]</scope>
    <source>
        <strain evidence="3 4">GDMCC 1.2596</strain>
    </source>
</reference>
<dbReference type="RefSeq" id="WP_354617705.1">
    <property type="nucleotide sequence ID" value="NZ_JBEWYP010000002.1"/>
</dbReference>
<evidence type="ECO:0000313" key="4">
    <source>
        <dbReference type="Proteomes" id="UP001549773"/>
    </source>
</evidence>
<sequence>MKPRDVWSLFKLLLRFPLFAYPTIKATFKCIRLSNKYFGKRHHTNNAANAFRHALWNYLIVVECRKWTREEHKAIHWAELITDWHEEFSPNKDLARAMDLHNNQVGRNLFKAHKDTTTEKGIALLKDMVPYSKKISDIEDLSNYTDRLVHLKD</sequence>
<accession>A0ABV2TVE8</accession>